<comment type="caution">
    <text evidence="1">The sequence shown here is derived from an EMBL/GenBank/DDBJ whole genome shotgun (WGS) entry which is preliminary data.</text>
</comment>
<dbReference type="Pfam" id="PF04237">
    <property type="entry name" value="YjbR"/>
    <property type="match status" value="1"/>
</dbReference>
<dbReference type="EMBL" id="BAABLO010000011">
    <property type="protein sequence ID" value="GAA4724079.1"/>
    <property type="molecule type" value="Genomic_DNA"/>
</dbReference>
<protein>
    <submittedName>
        <fullName evidence="1">MmcQ/YjbR family DNA-binding protein</fullName>
    </submittedName>
</protein>
<dbReference type="RefSeq" id="WP_345503358.1">
    <property type="nucleotide sequence ID" value="NZ_BAABLO010000011.1"/>
</dbReference>
<evidence type="ECO:0000313" key="1">
    <source>
        <dbReference type="EMBL" id="GAA4724079.1"/>
    </source>
</evidence>
<accession>A0ABP8YBR7</accession>
<dbReference type="InterPro" id="IPR038056">
    <property type="entry name" value="YjbR-like_sf"/>
</dbReference>
<name>A0ABP8YBR7_9MICO</name>
<sequence>MPPQDAARGVPAARVGEVLPGREIREGTPLARVRALCLAFPGTQERVSHGEPCWWAGGRKMFVVTSQHHHDDRVGFWAAAPEGVQGVLVAAEPARYFRPPYVGSRGWVGVHLDIEDVDWDRVEGVIEDAWRQVAPRRLVAEYDDG</sequence>
<dbReference type="SUPFAM" id="SSF142906">
    <property type="entry name" value="YjbR-like"/>
    <property type="match status" value="1"/>
</dbReference>
<gene>
    <name evidence="1" type="ORF">GCM10025782_22580</name>
</gene>
<organism evidence="1 2">
    <name type="scientific">Pedococcus ginsenosidimutans</name>
    <dbReference type="NCBI Taxonomy" id="490570"/>
    <lineage>
        <taxon>Bacteria</taxon>
        <taxon>Bacillati</taxon>
        <taxon>Actinomycetota</taxon>
        <taxon>Actinomycetes</taxon>
        <taxon>Micrococcales</taxon>
        <taxon>Intrasporangiaceae</taxon>
        <taxon>Pedococcus</taxon>
    </lineage>
</organism>
<dbReference type="Proteomes" id="UP001500556">
    <property type="component" value="Unassembled WGS sequence"/>
</dbReference>
<keyword evidence="2" id="KW-1185">Reference proteome</keyword>
<reference evidence="2" key="1">
    <citation type="journal article" date="2019" name="Int. J. Syst. Evol. Microbiol.">
        <title>The Global Catalogue of Microorganisms (GCM) 10K type strain sequencing project: providing services to taxonomists for standard genome sequencing and annotation.</title>
        <authorList>
            <consortium name="The Broad Institute Genomics Platform"/>
            <consortium name="The Broad Institute Genome Sequencing Center for Infectious Disease"/>
            <person name="Wu L."/>
            <person name="Ma J."/>
        </authorList>
    </citation>
    <scope>NUCLEOTIDE SEQUENCE [LARGE SCALE GENOMIC DNA]</scope>
    <source>
        <strain evidence="2">JCM 18961</strain>
    </source>
</reference>
<dbReference type="InterPro" id="IPR058532">
    <property type="entry name" value="YjbR/MT2646/Rv2570-like"/>
</dbReference>
<keyword evidence="1" id="KW-0238">DNA-binding</keyword>
<proteinExistence type="predicted"/>
<evidence type="ECO:0000313" key="2">
    <source>
        <dbReference type="Proteomes" id="UP001500556"/>
    </source>
</evidence>
<dbReference type="Gene3D" id="3.90.1150.30">
    <property type="match status" value="1"/>
</dbReference>
<dbReference type="GO" id="GO:0003677">
    <property type="term" value="F:DNA binding"/>
    <property type="evidence" value="ECO:0007669"/>
    <property type="project" value="UniProtKB-KW"/>
</dbReference>